<dbReference type="Proteomes" id="UP000030689">
    <property type="component" value="Unassembled WGS sequence"/>
</dbReference>
<evidence type="ECO:0000313" key="1">
    <source>
        <dbReference type="EMBL" id="ESQ44483.1"/>
    </source>
</evidence>
<reference evidence="1 2" key="1">
    <citation type="journal article" date="2013" name="Front. Plant Sci.">
        <title>The Reference Genome of the Halophytic Plant Eutrema salsugineum.</title>
        <authorList>
            <person name="Yang R."/>
            <person name="Jarvis D.E."/>
            <person name="Chen H."/>
            <person name="Beilstein M.A."/>
            <person name="Grimwood J."/>
            <person name="Jenkins J."/>
            <person name="Shu S."/>
            <person name="Prochnik S."/>
            <person name="Xin M."/>
            <person name="Ma C."/>
            <person name="Schmutz J."/>
            <person name="Wing R.A."/>
            <person name="Mitchell-Olds T."/>
            <person name="Schumaker K.S."/>
            <person name="Wang X."/>
        </authorList>
    </citation>
    <scope>NUCLEOTIDE SEQUENCE [LARGE SCALE GENOMIC DNA]</scope>
</reference>
<proteinExistence type="predicted"/>
<dbReference type="AlphaFoldDB" id="V4LX89"/>
<name>V4LX89_EUTSA</name>
<keyword evidence="2" id="KW-1185">Reference proteome</keyword>
<organism evidence="1 2">
    <name type="scientific">Eutrema salsugineum</name>
    <name type="common">Saltwater cress</name>
    <name type="synonym">Sisymbrium salsugineum</name>
    <dbReference type="NCBI Taxonomy" id="72664"/>
    <lineage>
        <taxon>Eukaryota</taxon>
        <taxon>Viridiplantae</taxon>
        <taxon>Streptophyta</taxon>
        <taxon>Embryophyta</taxon>
        <taxon>Tracheophyta</taxon>
        <taxon>Spermatophyta</taxon>
        <taxon>Magnoliopsida</taxon>
        <taxon>eudicotyledons</taxon>
        <taxon>Gunneridae</taxon>
        <taxon>Pentapetalae</taxon>
        <taxon>rosids</taxon>
        <taxon>malvids</taxon>
        <taxon>Brassicales</taxon>
        <taxon>Brassicaceae</taxon>
        <taxon>Eutremeae</taxon>
        <taxon>Eutrema</taxon>
    </lineage>
</organism>
<dbReference type="KEGG" id="eus:EUTSA_v10006357mg"/>
<sequence length="68" mass="8195">MDSCAIKNPSNELNFTFHISCRQTRLEDRIGEHVLFNLQVSNIYRKELSTFIRDIYLLITRHFLHWEA</sequence>
<protein>
    <submittedName>
        <fullName evidence="1">Uncharacterized protein</fullName>
    </submittedName>
</protein>
<gene>
    <name evidence="1" type="ORF">EUTSA_v10006357mg</name>
</gene>
<evidence type="ECO:0000313" key="2">
    <source>
        <dbReference type="Proteomes" id="UP000030689"/>
    </source>
</evidence>
<dbReference type="EMBL" id="KI517455">
    <property type="protein sequence ID" value="ESQ44483.1"/>
    <property type="molecule type" value="Genomic_DNA"/>
</dbReference>
<accession>V4LX89</accession>
<dbReference type="Gramene" id="ESQ44483">
    <property type="protein sequence ID" value="ESQ44483"/>
    <property type="gene ID" value="EUTSA_v10006357mg"/>
</dbReference>